<reference evidence="1" key="1">
    <citation type="submission" date="2021-06" db="EMBL/GenBank/DDBJ databases">
        <authorList>
            <person name="Criscuolo A."/>
        </authorList>
    </citation>
    <scope>NUCLEOTIDE SEQUENCE</scope>
    <source>
        <strain evidence="1">CIP111803</strain>
    </source>
</reference>
<evidence type="ECO:0008006" key="3">
    <source>
        <dbReference type="Google" id="ProtNLM"/>
    </source>
</evidence>
<gene>
    <name evidence="1" type="ORF">LEUCIP111803_01885</name>
</gene>
<dbReference type="RefSeq" id="WP_218115780.1">
    <property type="nucleotide sequence ID" value="NZ_CAJVAP010000022.1"/>
</dbReference>
<comment type="caution">
    <text evidence="1">The sequence shown here is derived from an EMBL/GenBank/DDBJ whole genome shotgun (WGS) entry which is preliminary data.</text>
</comment>
<dbReference type="EMBL" id="CAJVAP010000022">
    <property type="protein sequence ID" value="CAG7615522.1"/>
    <property type="molecule type" value="Genomic_DNA"/>
</dbReference>
<name>A0A916JYH5_9MICO</name>
<protein>
    <recommendedName>
        <fullName evidence="3">LLM class flavin-dependent oxidoreductase</fullName>
    </recommendedName>
</protein>
<evidence type="ECO:0000313" key="1">
    <source>
        <dbReference type="EMBL" id="CAG7615522.1"/>
    </source>
</evidence>
<proteinExistence type="predicted"/>
<sequence length="57" mass="6089">MSPITQSDVASFTVGVALDGAGWHPAAWREPGARPDELFRASYWQSLVSRAEAAGVD</sequence>
<evidence type="ECO:0000313" key="2">
    <source>
        <dbReference type="Proteomes" id="UP000693892"/>
    </source>
</evidence>
<keyword evidence="2" id="KW-1185">Reference proteome</keyword>
<accession>A0A916JYH5</accession>
<dbReference type="AlphaFoldDB" id="A0A916JYH5"/>
<dbReference type="Proteomes" id="UP000693892">
    <property type="component" value="Unassembled WGS sequence"/>
</dbReference>
<organism evidence="1 2">
    <name type="scientific">Leucobacter soli</name>
    <dbReference type="NCBI Taxonomy" id="2812850"/>
    <lineage>
        <taxon>Bacteria</taxon>
        <taxon>Bacillati</taxon>
        <taxon>Actinomycetota</taxon>
        <taxon>Actinomycetes</taxon>
        <taxon>Micrococcales</taxon>
        <taxon>Microbacteriaceae</taxon>
        <taxon>Leucobacter</taxon>
    </lineage>
</organism>